<dbReference type="Gene3D" id="2.60.40.1180">
    <property type="entry name" value="Golgi alpha-mannosidase II"/>
    <property type="match status" value="1"/>
</dbReference>
<dbReference type="eggNOG" id="COG0366">
    <property type="taxonomic scope" value="Bacteria"/>
</dbReference>
<dbReference type="SUPFAM" id="SSF51011">
    <property type="entry name" value="Glycosyl hydrolase domain"/>
    <property type="match status" value="1"/>
</dbReference>
<dbReference type="InterPro" id="IPR013780">
    <property type="entry name" value="Glyco_hydro_b"/>
</dbReference>
<reference evidence="2 3" key="1">
    <citation type="journal article" date="2011" name="Stand. Genomic Sci.">
        <title>Complete genome sequence of Bacteroides salanitronis type strain (BL78).</title>
        <authorList>
            <person name="Gronow S."/>
            <person name="Held B."/>
            <person name="Lucas S."/>
            <person name="Lapidus A."/>
            <person name="Del Rio T.G."/>
            <person name="Nolan M."/>
            <person name="Tice H."/>
            <person name="Deshpande S."/>
            <person name="Cheng J.F."/>
            <person name="Pitluck S."/>
            <person name="Liolios K."/>
            <person name="Pagani I."/>
            <person name="Ivanova N."/>
            <person name="Mavromatis K."/>
            <person name="Pati A."/>
            <person name="Tapia R."/>
            <person name="Han C."/>
            <person name="Goodwin L."/>
            <person name="Chen A."/>
            <person name="Palaniappan K."/>
            <person name="Land M."/>
            <person name="Hauser L."/>
            <person name="Chang Y.J."/>
            <person name="Jeffries C.D."/>
            <person name="Brambilla E.M."/>
            <person name="Rohde M."/>
            <person name="Goker M."/>
            <person name="Detter J.C."/>
            <person name="Woyke T."/>
            <person name="Bristow J."/>
            <person name="Markowitz V."/>
            <person name="Hugenholtz P."/>
            <person name="Kyrpides N.C."/>
            <person name="Klenk H.P."/>
            <person name="Eisen J.A."/>
        </authorList>
    </citation>
    <scope>NUCLEOTIDE SEQUENCE [LARGE SCALE GENOMIC DNA]</scope>
    <source>
        <strain evidence="2 3">DSM 18170</strain>
    </source>
</reference>
<sequence length="83" mass="9399">MSENKTVKYHIPEQGIYLYARTNDGKTEMIVLNSTDKEQVLPSQHYNALTQDSKEGIVITTGKKVNFSQNLVVPANRSLIIEF</sequence>
<gene>
    <name evidence="2" type="ordered locus">Bacsa_2926</name>
</gene>
<dbReference type="OrthoDB" id="1029276at2"/>
<protein>
    <submittedName>
        <fullName evidence="2">Cyclo-malto-dextrinase</fullName>
    </submittedName>
</protein>
<dbReference type="HOGENOM" id="CLU_2551210_0_0_10"/>
<proteinExistence type="predicted"/>
<dbReference type="Proteomes" id="UP000007486">
    <property type="component" value="Chromosome"/>
</dbReference>
<feature type="domain" description="Cyclo-malto-dextrinase C-terminal" evidence="1">
    <location>
        <begin position="8"/>
        <end position="82"/>
    </location>
</feature>
<evidence type="ECO:0000313" key="3">
    <source>
        <dbReference type="Proteomes" id="UP000007486"/>
    </source>
</evidence>
<dbReference type="AlphaFoldDB" id="F0R1Z0"/>
<organism evidence="2 3">
    <name type="scientific">Phocaeicola salanitronis (strain DSM 18170 / JCM 13657 / CCUG 60908 / BL78)</name>
    <name type="common">Bacteroides salanitronis</name>
    <dbReference type="NCBI Taxonomy" id="667015"/>
    <lineage>
        <taxon>Bacteria</taxon>
        <taxon>Pseudomonadati</taxon>
        <taxon>Bacteroidota</taxon>
        <taxon>Bacteroidia</taxon>
        <taxon>Bacteroidales</taxon>
        <taxon>Bacteroidaceae</taxon>
        <taxon>Phocaeicola</taxon>
    </lineage>
</organism>
<accession>F0R1Z0</accession>
<dbReference type="EMBL" id="CP002530">
    <property type="protein sequence ID" value="ADY37456.1"/>
    <property type="molecule type" value="Genomic_DNA"/>
</dbReference>
<dbReference type="KEGG" id="bsa:Bacsa_2926"/>
<dbReference type="STRING" id="667015.Bacsa_2926"/>
<dbReference type="InterPro" id="IPR019492">
    <property type="entry name" value="Cyclo-malto-dextrinase_C"/>
</dbReference>
<keyword evidence="3" id="KW-1185">Reference proteome</keyword>
<dbReference type="Pfam" id="PF10438">
    <property type="entry name" value="Cyc-maltodext_C"/>
    <property type="match status" value="1"/>
</dbReference>
<evidence type="ECO:0000259" key="1">
    <source>
        <dbReference type="Pfam" id="PF10438"/>
    </source>
</evidence>
<name>F0R1Z0_PHOSB</name>
<evidence type="ECO:0000313" key="2">
    <source>
        <dbReference type="EMBL" id="ADY37456.1"/>
    </source>
</evidence>
<dbReference type="RefSeq" id="WP_013618829.1">
    <property type="nucleotide sequence ID" value="NC_015164.1"/>
</dbReference>